<evidence type="ECO:0000256" key="10">
    <source>
        <dbReference type="ARBA" id="ARBA00048743"/>
    </source>
</evidence>
<keyword evidence="4 12" id="KW-0808">Transferase</keyword>
<dbReference type="GO" id="GO:0005524">
    <property type="term" value="F:ATP binding"/>
    <property type="evidence" value="ECO:0007669"/>
    <property type="project" value="UniProtKB-UniRule"/>
</dbReference>
<dbReference type="GO" id="GO:0004798">
    <property type="term" value="F:dTMP kinase activity"/>
    <property type="evidence" value="ECO:0007669"/>
    <property type="project" value="UniProtKB-UniRule"/>
</dbReference>
<comment type="caution">
    <text evidence="14">The sequence shown here is derived from an EMBL/GenBank/DDBJ whole genome shotgun (WGS) entry which is preliminary data.</text>
</comment>
<dbReference type="Pfam" id="PF02223">
    <property type="entry name" value="Thymidylate_kin"/>
    <property type="match status" value="1"/>
</dbReference>
<keyword evidence="8 12" id="KW-0067">ATP-binding</keyword>
<evidence type="ECO:0000256" key="5">
    <source>
        <dbReference type="ARBA" id="ARBA00022727"/>
    </source>
</evidence>
<evidence type="ECO:0000256" key="3">
    <source>
        <dbReference type="ARBA" id="ARBA00017144"/>
    </source>
</evidence>
<dbReference type="SUPFAM" id="SSF52540">
    <property type="entry name" value="P-loop containing nucleoside triphosphate hydrolases"/>
    <property type="match status" value="1"/>
</dbReference>
<dbReference type="EMBL" id="PDTV01000005">
    <property type="protein sequence ID" value="PIE83331.1"/>
    <property type="molecule type" value="Genomic_DNA"/>
</dbReference>
<dbReference type="PANTHER" id="PTHR10344">
    <property type="entry name" value="THYMIDYLATE KINASE"/>
    <property type="match status" value="1"/>
</dbReference>
<evidence type="ECO:0000256" key="9">
    <source>
        <dbReference type="ARBA" id="ARBA00029962"/>
    </source>
</evidence>
<feature type="binding site" evidence="12">
    <location>
        <begin position="22"/>
        <end position="29"/>
    </location>
    <ligand>
        <name>ATP</name>
        <dbReference type="ChEBI" id="CHEBI:30616"/>
    </ligand>
</feature>
<evidence type="ECO:0000256" key="12">
    <source>
        <dbReference type="HAMAP-Rule" id="MF_00165"/>
    </source>
</evidence>
<keyword evidence="7 12" id="KW-0418">Kinase</keyword>
<evidence type="ECO:0000313" key="14">
    <source>
        <dbReference type="EMBL" id="PIE83331.1"/>
    </source>
</evidence>
<dbReference type="InterPro" id="IPR018094">
    <property type="entry name" value="Thymidylate_kinase"/>
</dbReference>
<keyword evidence="5 12" id="KW-0545">Nucleotide biosynthesis</keyword>
<dbReference type="GO" id="GO:0006233">
    <property type="term" value="P:dTDP biosynthetic process"/>
    <property type="evidence" value="ECO:0007669"/>
    <property type="project" value="InterPro"/>
</dbReference>
<evidence type="ECO:0000256" key="4">
    <source>
        <dbReference type="ARBA" id="ARBA00022679"/>
    </source>
</evidence>
<dbReference type="NCBIfam" id="TIGR00041">
    <property type="entry name" value="DTMP_kinase"/>
    <property type="match status" value="1"/>
</dbReference>
<comment type="catalytic activity">
    <reaction evidence="10 12">
        <text>dTMP + ATP = dTDP + ADP</text>
        <dbReference type="Rhea" id="RHEA:13517"/>
        <dbReference type="ChEBI" id="CHEBI:30616"/>
        <dbReference type="ChEBI" id="CHEBI:58369"/>
        <dbReference type="ChEBI" id="CHEBI:63528"/>
        <dbReference type="ChEBI" id="CHEBI:456216"/>
        <dbReference type="EC" id="2.7.4.9"/>
    </reaction>
</comment>
<dbReference type="CDD" id="cd01672">
    <property type="entry name" value="TMPK"/>
    <property type="match status" value="1"/>
</dbReference>
<gene>
    <name evidence="12" type="primary">tmk</name>
    <name evidence="14" type="ORF">CSA09_02355</name>
</gene>
<dbReference type="Proteomes" id="UP000229278">
    <property type="component" value="Unassembled WGS sequence"/>
</dbReference>
<dbReference type="GO" id="GO:0006235">
    <property type="term" value="P:dTTP biosynthetic process"/>
    <property type="evidence" value="ECO:0007669"/>
    <property type="project" value="UniProtKB-UniRule"/>
</dbReference>
<evidence type="ECO:0000256" key="8">
    <source>
        <dbReference type="ARBA" id="ARBA00022840"/>
    </source>
</evidence>
<feature type="domain" description="Thymidylate kinase-like" evidence="13">
    <location>
        <begin position="20"/>
        <end position="208"/>
    </location>
</feature>
<evidence type="ECO:0000256" key="11">
    <source>
        <dbReference type="ARBA" id="ARBA00057735"/>
    </source>
</evidence>
<evidence type="ECO:0000256" key="1">
    <source>
        <dbReference type="ARBA" id="ARBA00009776"/>
    </source>
</evidence>
<dbReference type="PANTHER" id="PTHR10344:SF4">
    <property type="entry name" value="UMP-CMP KINASE 2, MITOCHONDRIAL"/>
    <property type="match status" value="1"/>
</dbReference>
<dbReference type="FunFam" id="3.40.50.300:FF:000225">
    <property type="entry name" value="Thymidylate kinase"/>
    <property type="match status" value="1"/>
</dbReference>
<dbReference type="GO" id="GO:0006227">
    <property type="term" value="P:dUDP biosynthetic process"/>
    <property type="evidence" value="ECO:0007669"/>
    <property type="project" value="TreeGrafter"/>
</dbReference>
<evidence type="ECO:0000259" key="13">
    <source>
        <dbReference type="Pfam" id="PF02223"/>
    </source>
</evidence>
<evidence type="ECO:0000313" key="15">
    <source>
        <dbReference type="Proteomes" id="UP000229278"/>
    </source>
</evidence>
<sequence length="220" mass="24943">MQSDVTNCVNTSRVGRLITLEGVEGAGKSTQIVFMRDALERRGYRVLMTREPGGTALGEAIRALLLEHRHERMALDTEILLMFAARAEHLERVIRPALAAGCWVLCDRFTDASYAYQGGGRGVTMTRIAVLEEWVQGQLRPDLTLVFDLPAAVGLARVRQRGVVDRFEQEQLDFFERVRAAYLSRAKKDSRRYRVIDATPAIDVVRSEVERVFTEWLGWC</sequence>
<evidence type="ECO:0000256" key="7">
    <source>
        <dbReference type="ARBA" id="ARBA00022777"/>
    </source>
</evidence>
<evidence type="ECO:0000256" key="6">
    <source>
        <dbReference type="ARBA" id="ARBA00022741"/>
    </source>
</evidence>
<evidence type="ECO:0000256" key="2">
    <source>
        <dbReference type="ARBA" id="ARBA00012980"/>
    </source>
</evidence>
<comment type="function">
    <text evidence="11 12">Phosphorylation of dTMP to form dTDP in both de novo and salvage pathways of dTTP synthesis.</text>
</comment>
<proteinExistence type="inferred from homology"/>
<comment type="similarity">
    <text evidence="1 12">Belongs to the thymidylate kinase family.</text>
</comment>
<protein>
    <recommendedName>
        <fullName evidence="3 12">Thymidylate kinase</fullName>
        <ecNumber evidence="2 12">2.7.4.9</ecNumber>
    </recommendedName>
    <alternativeName>
        <fullName evidence="9 12">dTMP kinase</fullName>
    </alternativeName>
</protein>
<name>A0A2G6PFI8_9GAMM</name>
<accession>A0A2G6PFI8</accession>
<keyword evidence="6 12" id="KW-0547">Nucleotide-binding</keyword>
<dbReference type="HAMAP" id="MF_00165">
    <property type="entry name" value="Thymidylate_kinase"/>
    <property type="match status" value="1"/>
</dbReference>
<organism evidence="14 15">
    <name type="scientific">Candidatus Contendibacter odensensis</name>
    <dbReference type="NCBI Taxonomy" id="1400860"/>
    <lineage>
        <taxon>Bacteria</taxon>
        <taxon>Pseudomonadati</taxon>
        <taxon>Pseudomonadota</taxon>
        <taxon>Gammaproteobacteria</taxon>
        <taxon>Candidatus Competibacteraceae</taxon>
        <taxon>Candidatus Contendibacter</taxon>
    </lineage>
</organism>
<dbReference type="EC" id="2.7.4.9" evidence="2 12"/>
<reference evidence="14 15" key="1">
    <citation type="submission" date="2017-10" db="EMBL/GenBank/DDBJ databases">
        <title>Novel microbial diversity and functional potential in the marine mammal oral microbiome.</title>
        <authorList>
            <person name="Dudek N.K."/>
            <person name="Sun C.L."/>
            <person name="Burstein D."/>
            <person name="Kantor R.S."/>
            <person name="Aliaga Goltsman D.S."/>
            <person name="Bik E.M."/>
            <person name="Thomas B.C."/>
            <person name="Banfield J.F."/>
            <person name="Relman D.A."/>
        </authorList>
    </citation>
    <scope>NUCLEOTIDE SEQUENCE [LARGE SCALE GENOMIC DNA]</scope>
    <source>
        <strain evidence="14">DOLJORAL78_50_517</strain>
    </source>
</reference>
<dbReference type="Gene3D" id="3.40.50.300">
    <property type="entry name" value="P-loop containing nucleotide triphosphate hydrolases"/>
    <property type="match status" value="1"/>
</dbReference>
<dbReference type="AlphaFoldDB" id="A0A2G6PFI8"/>
<dbReference type="InterPro" id="IPR039430">
    <property type="entry name" value="Thymidylate_kin-like_dom"/>
</dbReference>
<dbReference type="InterPro" id="IPR027417">
    <property type="entry name" value="P-loop_NTPase"/>
</dbReference>
<dbReference type="GO" id="GO:0005829">
    <property type="term" value="C:cytosol"/>
    <property type="evidence" value="ECO:0007669"/>
    <property type="project" value="TreeGrafter"/>
</dbReference>